<evidence type="ECO:0000256" key="1">
    <source>
        <dbReference type="SAM" id="MobiDB-lite"/>
    </source>
</evidence>
<dbReference type="Proteomes" id="UP000092443">
    <property type="component" value="Unplaced"/>
</dbReference>
<feature type="chain" id="PRO_5039567787" evidence="2">
    <location>
        <begin position="20"/>
        <end position="110"/>
    </location>
</feature>
<evidence type="ECO:0000256" key="2">
    <source>
        <dbReference type="SAM" id="SignalP"/>
    </source>
</evidence>
<protein>
    <submittedName>
        <fullName evidence="4">Uncharacterized protein LOC119644833</fullName>
    </submittedName>
</protein>
<sequence length="110" mass="12599">MKFQVIFFFLFAILAATQARPLECKSSKDNAFSEKSLHSMNEESDKQPNPDDNGSLYDSMNDESMNEQPNPDDNVSFDEYDETLLSEEYGSMSDYSRSDNECVCHGEKRN</sequence>
<organism evidence="3 4">
    <name type="scientific">Glossina fuscipes</name>
    <dbReference type="NCBI Taxonomy" id="7396"/>
    <lineage>
        <taxon>Eukaryota</taxon>
        <taxon>Metazoa</taxon>
        <taxon>Ecdysozoa</taxon>
        <taxon>Arthropoda</taxon>
        <taxon>Hexapoda</taxon>
        <taxon>Insecta</taxon>
        <taxon>Pterygota</taxon>
        <taxon>Neoptera</taxon>
        <taxon>Endopterygota</taxon>
        <taxon>Diptera</taxon>
        <taxon>Brachycera</taxon>
        <taxon>Muscomorpha</taxon>
        <taxon>Hippoboscoidea</taxon>
        <taxon>Glossinidae</taxon>
        <taxon>Glossina</taxon>
    </lineage>
</organism>
<keyword evidence="3" id="KW-1185">Reference proteome</keyword>
<name>A0A9C5ZPN2_9MUSC</name>
<feature type="compositionally biased region" description="Acidic residues" evidence="1">
    <location>
        <begin position="75"/>
        <end position="85"/>
    </location>
</feature>
<reference evidence="4" key="1">
    <citation type="submission" date="2025-08" db="UniProtKB">
        <authorList>
            <consortium name="RefSeq"/>
        </authorList>
    </citation>
    <scope>IDENTIFICATION</scope>
    <source>
        <tissue evidence="4">Whole body pupa</tissue>
    </source>
</reference>
<feature type="signal peptide" evidence="2">
    <location>
        <begin position="1"/>
        <end position="19"/>
    </location>
</feature>
<dbReference type="RefSeq" id="XP_037900520.1">
    <property type="nucleotide sequence ID" value="XM_038044592.1"/>
</dbReference>
<evidence type="ECO:0000313" key="4">
    <source>
        <dbReference type="RefSeq" id="XP_037900520.1"/>
    </source>
</evidence>
<feature type="compositionally biased region" description="Basic and acidic residues" evidence="1">
    <location>
        <begin position="96"/>
        <end position="110"/>
    </location>
</feature>
<dbReference type="AlphaFoldDB" id="A0A9C5ZPN2"/>
<feature type="compositionally biased region" description="Polar residues" evidence="1">
    <location>
        <begin position="50"/>
        <end position="59"/>
    </location>
</feature>
<gene>
    <name evidence="4" type="primary">LOC119644833</name>
</gene>
<evidence type="ECO:0000313" key="3">
    <source>
        <dbReference type="Proteomes" id="UP000092443"/>
    </source>
</evidence>
<proteinExistence type="predicted"/>
<feature type="region of interest" description="Disordered" evidence="1">
    <location>
        <begin position="23"/>
        <end position="110"/>
    </location>
</feature>
<feature type="compositionally biased region" description="Basic and acidic residues" evidence="1">
    <location>
        <begin position="23"/>
        <end position="49"/>
    </location>
</feature>
<keyword evidence="2" id="KW-0732">Signal</keyword>
<dbReference type="GeneID" id="119644833"/>
<dbReference type="KEGG" id="gfs:119644833"/>
<accession>A0A9C5ZPN2</accession>